<keyword evidence="2" id="KW-1185">Reference proteome</keyword>
<dbReference type="SUPFAM" id="SSF52047">
    <property type="entry name" value="RNI-like"/>
    <property type="match status" value="1"/>
</dbReference>
<name>A0A9P4NK56_9PEZI</name>
<gene>
    <name evidence="1" type="ORF">EJ08DRAFT_411291</name>
</gene>
<dbReference type="Proteomes" id="UP000800235">
    <property type="component" value="Unassembled WGS sequence"/>
</dbReference>
<accession>A0A9P4NK56</accession>
<protein>
    <submittedName>
        <fullName evidence="1">Uncharacterized protein</fullName>
    </submittedName>
</protein>
<reference evidence="1" key="1">
    <citation type="journal article" date="2020" name="Stud. Mycol.">
        <title>101 Dothideomycetes genomes: a test case for predicting lifestyles and emergence of pathogens.</title>
        <authorList>
            <person name="Haridas S."/>
            <person name="Albert R."/>
            <person name="Binder M."/>
            <person name="Bloem J."/>
            <person name="Labutti K."/>
            <person name="Salamov A."/>
            <person name="Andreopoulos B."/>
            <person name="Baker S."/>
            <person name="Barry K."/>
            <person name="Bills G."/>
            <person name="Bluhm B."/>
            <person name="Cannon C."/>
            <person name="Castanera R."/>
            <person name="Culley D."/>
            <person name="Daum C."/>
            <person name="Ezra D."/>
            <person name="Gonzalez J."/>
            <person name="Henrissat B."/>
            <person name="Kuo A."/>
            <person name="Liang C."/>
            <person name="Lipzen A."/>
            <person name="Lutzoni F."/>
            <person name="Magnuson J."/>
            <person name="Mondo S."/>
            <person name="Nolan M."/>
            <person name="Ohm R."/>
            <person name="Pangilinan J."/>
            <person name="Park H.-J."/>
            <person name="Ramirez L."/>
            <person name="Alfaro M."/>
            <person name="Sun H."/>
            <person name="Tritt A."/>
            <person name="Yoshinaga Y."/>
            <person name="Zwiers L.-H."/>
            <person name="Turgeon B."/>
            <person name="Goodwin S."/>
            <person name="Spatafora J."/>
            <person name="Crous P."/>
            <person name="Grigoriev I."/>
        </authorList>
    </citation>
    <scope>NUCLEOTIDE SEQUENCE</scope>
    <source>
        <strain evidence="1">CBS 130266</strain>
    </source>
</reference>
<organism evidence="1 2">
    <name type="scientific">Tothia fuscella</name>
    <dbReference type="NCBI Taxonomy" id="1048955"/>
    <lineage>
        <taxon>Eukaryota</taxon>
        <taxon>Fungi</taxon>
        <taxon>Dikarya</taxon>
        <taxon>Ascomycota</taxon>
        <taxon>Pezizomycotina</taxon>
        <taxon>Dothideomycetes</taxon>
        <taxon>Pleosporomycetidae</taxon>
        <taxon>Venturiales</taxon>
        <taxon>Cylindrosympodiaceae</taxon>
        <taxon>Tothia</taxon>
    </lineage>
</organism>
<proteinExistence type="predicted"/>
<dbReference type="EMBL" id="MU007073">
    <property type="protein sequence ID" value="KAF2424854.1"/>
    <property type="molecule type" value="Genomic_DNA"/>
</dbReference>
<comment type="caution">
    <text evidence="1">The sequence shown here is derived from an EMBL/GenBank/DDBJ whole genome shotgun (WGS) entry which is preliminary data.</text>
</comment>
<dbReference type="Gene3D" id="3.80.10.10">
    <property type="entry name" value="Ribonuclease Inhibitor"/>
    <property type="match status" value="1"/>
</dbReference>
<dbReference type="AlphaFoldDB" id="A0A9P4NK56"/>
<dbReference type="InterPro" id="IPR032675">
    <property type="entry name" value="LRR_dom_sf"/>
</dbReference>
<evidence type="ECO:0000313" key="1">
    <source>
        <dbReference type="EMBL" id="KAF2424854.1"/>
    </source>
</evidence>
<evidence type="ECO:0000313" key="2">
    <source>
        <dbReference type="Proteomes" id="UP000800235"/>
    </source>
</evidence>
<sequence>MAGMTVEKFLIDFQGERPLRLVMENSLPPRITQKAFGEVRSLHLELWGIYDGEPVGKLISQMPNLESLSLDIEKIGDGENVEFLVEFFPELHLKHLQQLSLRNTDVGPDGLLVFLERHVSHLRQLELLDVRFQNNRQKIDFLSILQNAQSLEHLAVQMATPILETSAAVVVFTGVVCAQLMTLAGKLGLTGSV</sequence>